<dbReference type="AlphaFoldDB" id="A0AAW4PT70"/>
<sequence>MPPKGGPGGAPTLPDAVPSGVQNLLDGIFNWGGDAGRAFGEFVNGLAQSIGGGPAVIIERGAEVMAQSVSTALDVGVVVA</sequence>
<evidence type="ECO:0000313" key="1">
    <source>
        <dbReference type="EMBL" id="MBX0323874.1"/>
    </source>
</evidence>
<dbReference type="RefSeq" id="WP_220618836.1">
    <property type="nucleotide sequence ID" value="NZ_RKLR01000004.1"/>
</dbReference>
<evidence type="ECO:0000313" key="2">
    <source>
        <dbReference type="Proteomes" id="UP001430377"/>
    </source>
</evidence>
<dbReference type="Proteomes" id="UP001430377">
    <property type="component" value="Unassembled WGS sequence"/>
</dbReference>
<keyword evidence="2" id="KW-1185">Reference proteome</keyword>
<proteinExistence type="predicted"/>
<reference evidence="1 2" key="1">
    <citation type="submission" date="2021-06" db="EMBL/GenBank/DDBJ databases">
        <title>Halomicroarcula sp. a new haloarchaeum isolated from saline soil.</title>
        <authorList>
            <person name="Duran-Viseras A."/>
            <person name="Sanchez-Porro C."/>
            <person name="Ventosa A."/>
        </authorList>
    </citation>
    <scope>NUCLEOTIDE SEQUENCE [LARGE SCALE GENOMIC DNA]</scope>
    <source>
        <strain evidence="1 2">F13</strain>
    </source>
</reference>
<organism evidence="1 2">
    <name type="scientific">Haloarcula rubra</name>
    <dbReference type="NCBI Taxonomy" id="2487747"/>
    <lineage>
        <taxon>Archaea</taxon>
        <taxon>Methanobacteriati</taxon>
        <taxon>Methanobacteriota</taxon>
        <taxon>Stenosarchaea group</taxon>
        <taxon>Halobacteria</taxon>
        <taxon>Halobacteriales</taxon>
        <taxon>Haloarculaceae</taxon>
        <taxon>Haloarcula</taxon>
    </lineage>
</organism>
<dbReference type="EMBL" id="RKLR01000004">
    <property type="protein sequence ID" value="MBX0323874.1"/>
    <property type="molecule type" value="Genomic_DNA"/>
</dbReference>
<gene>
    <name evidence="1" type="ORF">EGH21_12620</name>
</gene>
<protein>
    <submittedName>
        <fullName evidence="1">Uncharacterized protein</fullName>
    </submittedName>
</protein>
<name>A0AAW4PT70_9EURY</name>
<accession>A0AAW4PT70</accession>
<comment type="caution">
    <text evidence="1">The sequence shown here is derived from an EMBL/GenBank/DDBJ whole genome shotgun (WGS) entry which is preliminary data.</text>
</comment>